<protein>
    <submittedName>
        <fullName evidence="1">Uncharacterized protein</fullName>
    </submittedName>
</protein>
<feature type="non-terminal residue" evidence="1">
    <location>
        <position position="156"/>
    </location>
</feature>
<reference evidence="1" key="1">
    <citation type="submission" date="2023-08" db="EMBL/GenBank/DDBJ databases">
        <authorList>
            <person name="Chen Y."/>
            <person name="Shah S."/>
            <person name="Dougan E. K."/>
            <person name="Thang M."/>
            <person name="Chan C."/>
        </authorList>
    </citation>
    <scope>NUCLEOTIDE SEQUENCE</scope>
</reference>
<evidence type="ECO:0000313" key="2">
    <source>
        <dbReference type="Proteomes" id="UP001178507"/>
    </source>
</evidence>
<organism evidence="1 2">
    <name type="scientific">Effrenium voratum</name>
    <dbReference type="NCBI Taxonomy" id="2562239"/>
    <lineage>
        <taxon>Eukaryota</taxon>
        <taxon>Sar</taxon>
        <taxon>Alveolata</taxon>
        <taxon>Dinophyceae</taxon>
        <taxon>Suessiales</taxon>
        <taxon>Symbiodiniaceae</taxon>
        <taxon>Effrenium</taxon>
    </lineage>
</organism>
<comment type="caution">
    <text evidence="1">The sequence shown here is derived from an EMBL/GenBank/DDBJ whole genome shotgun (WGS) entry which is preliminary data.</text>
</comment>
<feature type="non-terminal residue" evidence="1">
    <location>
        <position position="1"/>
    </location>
</feature>
<evidence type="ECO:0000313" key="1">
    <source>
        <dbReference type="EMBL" id="CAJ1403147.1"/>
    </source>
</evidence>
<keyword evidence="2" id="KW-1185">Reference proteome</keyword>
<dbReference type="AlphaFoldDB" id="A0AA36NDJ2"/>
<dbReference type="Proteomes" id="UP001178507">
    <property type="component" value="Unassembled WGS sequence"/>
</dbReference>
<accession>A0AA36NDJ2</accession>
<gene>
    <name evidence="1" type="ORF">EVOR1521_LOCUS25886</name>
</gene>
<dbReference type="EMBL" id="CAUJNA010003483">
    <property type="protein sequence ID" value="CAJ1403147.1"/>
    <property type="molecule type" value="Genomic_DNA"/>
</dbReference>
<sequence length="156" mass="17305">VDTVMRDRRADALWRQAAVLSMTSGHSALDCSSQSLWLGITVDGMDISKSKVPLNVCKSKEFQAMHRPELKLTLAVVDGQVERFFLSDPTVGATANKDLTIITHCIEAALQETQKRGVAFPRNCRVRADNASAETKNQTSFKYGAFLVFCDIFDDF</sequence>
<proteinExistence type="predicted"/>
<name>A0AA36NDJ2_9DINO</name>